<feature type="region of interest" description="Disordered" evidence="7">
    <location>
        <begin position="131"/>
        <end position="150"/>
    </location>
</feature>
<dbReference type="GeneID" id="98172310"/>
<proteinExistence type="predicted"/>
<gene>
    <name evidence="9" type="ORF">MFIFM68171_01565</name>
</gene>
<evidence type="ECO:0000256" key="3">
    <source>
        <dbReference type="ARBA" id="ARBA00022884"/>
    </source>
</evidence>
<dbReference type="SUPFAM" id="SSF54928">
    <property type="entry name" value="RNA-binding domain, RBD"/>
    <property type="match status" value="2"/>
</dbReference>
<name>A0ABQ0G1C6_9PEZI</name>
<keyword evidence="5" id="KW-0539">Nucleus</keyword>
<dbReference type="Gene3D" id="3.30.70.330">
    <property type="match status" value="2"/>
</dbReference>
<dbReference type="InterPro" id="IPR000504">
    <property type="entry name" value="RRM_dom"/>
</dbReference>
<dbReference type="GO" id="GO:1990904">
    <property type="term" value="C:ribonucleoprotein complex"/>
    <property type="evidence" value="ECO:0007669"/>
    <property type="project" value="UniProtKB-KW"/>
</dbReference>
<evidence type="ECO:0000256" key="1">
    <source>
        <dbReference type="ARBA" id="ARBA00004123"/>
    </source>
</evidence>
<keyword evidence="10" id="KW-1185">Reference proteome</keyword>
<keyword evidence="4" id="KW-0508">mRNA splicing</keyword>
<dbReference type="InterPro" id="IPR051106">
    <property type="entry name" value="RNA-bind/splicing_reg"/>
</dbReference>
<dbReference type="PANTHER" id="PTHR48028">
    <property type="entry name" value="GLYCINE-RICH RNA-BINDING PROTEIN RZ1A"/>
    <property type="match status" value="1"/>
</dbReference>
<evidence type="ECO:0000313" key="9">
    <source>
        <dbReference type="EMBL" id="GAB1311355.1"/>
    </source>
</evidence>
<protein>
    <submittedName>
        <fullName evidence="9">31 kDa ribonucleoprotein, chloroplastic</fullName>
    </submittedName>
</protein>
<feature type="compositionally biased region" description="Basic and acidic residues" evidence="7">
    <location>
        <begin position="331"/>
        <end position="346"/>
    </location>
</feature>
<dbReference type="Proteomes" id="UP001628179">
    <property type="component" value="Unassembled WGS sequence"/>
</dbReference>
<evidence type="ECO:0000256" key="4">
    <source>
        <dbReference type="ARBA" id="ARBA00023187"/>
    </source>
</evidence>
<evidence type="ECO:0000256" key="7">
    <source>
        <dbReference type="SAM" id="MobiDB-lite"/>
    </source>
</evidence>
<feature type="region of interest" description="Disordered" evidence="7">
    <location>
        <begin position="93"/>
        <end position="114"/>
    </location>
</feature>
<evidence type="ECO:0000256" key="6">
    <source>
        <dbReference type="PROSITE-ProRule" id="PRU00176"/>
    </source>
</evidence>
<keyword evidence="3 6" id="KW-0694">RNA-binding</keyword>
<dbReference type="SMART" id="SM00360">
    <property type="entry name" value="RRM"/>
    <property type="match status" value="2"/>
</dbReference>
<dbReference type="EMBL" id="BAAFSV010000001">
    <property type="protein sequence ID" value="GAB1311355.1"/>
    <property type="molecule type" value="Genomic_DNA"/>
</dbReference>
<dbReference type="Pfam" id="PF00076">
    <property type="entry name" value="RRM_1"/>
    <property type="match status" value="2"/>
</dbReference>
<dbReference type="PROSITE" id="PS50102">
    <property type="entry name" value="RRM"/>
    <property type="match status" value="2"/>
</dbReference>
<dbReference type="CDD" id="cd00590">
    <property type="entry name" value="RRM_SF"/>
    <property type="match status" value="1"/>
</dbReference>
<comment type="caution">
    <text evidence="9">The sequence shown here is derived from an EMBL/GenBank/DDBJ whole genome shotgun (WGS) entry which is preliminary data.</text>
</comment>
<feature type="region of interest" description="Disordered" evidence="7">
    <location>
        <begin position="321"/>
        <end position="346"/>
    </location>
</feature>
<keyword evidence="2" id="KW-0507">mRNA processing</keyword>
<accession>A0ABQ0G1C6</accession>
<reference evidence="9 10" key="1">
    <citation type="submission" date="2024-09" db="EMBL/GenBank/DDBJ databases">
        <title>Itraconazole resistance in Madurella fahalii resulting from another homologue of gene encoding cytochrome P450 14-alpha sterol demethylase (CYP51).</title>
        <authorList>
            <person name="Yoshioka I."/>
            <person name="Fahal A.H."/>
            <person name="Kaneko S."/>
            <person name="Yaguchi T."/>
        </authorList>
    </citation>
    <scope>NUCLEOTIDE SEQUENCE [LARGE SCALE GENOMIC DNA]</scope>
    <source>
        <strain evidence="9 10">IFM 68171</strain>
    </source>
</reference>
<evidence type="ECO:0000259" key="8">
    <source>
        <dbReference type="PROSITE" id="PS50102"/>
    </source>
</evidence>
<feature type="compositionally biased region" description="Basic and acidic residues" evidence="7">
    <location>
        <begin position="93"/>
        <end position="103"/>
    </location>
</feature>
<evidence type="ECO:0000256" key="5">
    <source>
        <dbReference type="ARBA" id="ARBA00023242"/>
    </source>
</evidence>
<dbReference type="InterPro" id="IPR035979">
    <property type="entry name" value="RBD_domain_sf"/>
</dbReference>
<evidence type="ECO:0000256" key="2">
    <source>
        <dbReference type="ARBA" id="ARBA00022664"/>
    </source>
</evidence>
<evidence type="ECO:0000313" key="10">
    <source>
        <dbReference type="Proteomes" id="UP001628179"/>
    </source>
</evidence>
<sequence>MRLSSQISFAQHFHLLRAPGPETSDHRYRTVPIVHRVTMHSLRRAALRSAISASRALSTKAPVTPLAAGAFKRVNVAKLRPIQAVRFFSQTERPAESDLEKTASADAAQDVEESLAQTEADILEAVQDITTPTPEPQQSEEQSKHSPPKHGAFVRNLVFEVNEEHLEQAFSKYGTIVSTYIARDPRGLSKGFGFVEFSTAEALKQACDNVNGSFWHGRRITCIPREDKRTRRTAGMKSPAAPSAQLFIGNIPYETTDAELNRLFRDIKNLKDVRVAVDRTTGWPRGFAHADFVDVESATEAFRRLQGATLADRTLRIDYAEGYQRRTPGQRRKDGESREEGRPREE</sequence>
<feature type="domain" description="RRM" evidence="8">
    <location>
        <begin position="244"/>
        <end position="322"/>
    </location>
</feature>
<organism evidence="9 10">
    <name type="scientific">Madurella fahalii</name>
    <dbReference type="NCBI Taxonomy" id="1157608"/>
    <lineage>
        <taxon>Eukaryota</taxon>
        <taxon>Fungi</taxon>
        <taxon>Dikarya</taxon>
        <taxon>Ascomycota</taxon>
        <taxon>Pezizomycotina</taxon>
        <taxon>Sordariomycetes</taxon>
        <taxon>Sordariomycetidae</taxon>
        <taxon>Sordariales</taxon>
        <taxon>Sordariales incertae sedis</taxon>
        <taxon>Madurella</taxon>
    </lineage>
</organism>
<dbReference type="PANTHER" id="PTHR48028:SF4">
    <property type="entry name" value="SC35-LIKE SPLICING FACTOR"/>
    <property type="match status" value="1"/>
</dbReference>
<dbReference type="RefSeq" id="XP_070913088.1">
    <property type="nucleotide sequence ID" value="XM_071056987.1"/>
</dbReference>
<feature type="domain" description="RRM" evidence="8">
    <location>
        <begin position="150"/>
        <end position="220"/>
    </location>
</feature>
<feature type="compositionally biased region" description="Polar residues" evidence="7">
    <location>
        <begin position="131"/>
        <end position="140"/>
    </location>
</feature>
<keyword evidence="9" id="KW-0687">Ribonucleoprotein</keyword>
<comment type="subcellular location">
    <subcellularLocation>
        <location evidence="1">Nucleus</location>
    </subcellularLocation>
</comment>
<dbReference type="InterPro" id="IPR012677">
    <property type="entry name" value="Nucleotide-bd_a/b_plait_sf"/>
</dbReference>